<proteinExistence type="predicted"/>
<name>A0A2T0T0E8_9BACT</name>
<evidence type="ECO:0000313" key="3">
    <source>
        <dbReference type="Proteomes" id="UP000238375"/>
    </source>
</evidence>
<evidence type="ECO:0000313" key="2">
    <source>
        <dbReference type="EMBL" id="PRY39119.1"/>
    </source>
</evidence>
<evidence type="ECO:0000256" key="1">
    <source>
        <dbReference type="SAM" id="Phobius"/>
    </source>
</evidence>
<protein>
    <submittedName>
        <fullName evidence="2">Uncharacterized protein</fullName>
    </submittedName>
</protein>
<gene>
    <name evidence="2" type="ORF">CLV58_1088</name>
</gene>
<feature type="transmembrane region" description="Helical" evidence="1">
    <location>
        <begin position="6"/>
        <end position="37"/>
    </location>
</feature>
<reference evidence="2 3" key="1">
    <citation type="submission" date="2018-03" db="EMBL/GenBank/DDBJ databases">
        <title>Genomic Encyclopedia of Archaeal and Bacterial Type Strains, Phase II (KMG-II): from individual species to whole genera.</title>
        <authorList>
            <person name="Goeker M."/>
        </authorList>
    </citation>
    <scope>NUCLEOTIDE SEQUENCE [LARGE SCALE GENOMIC DNA]</scope>
    <source>
        <strain evidence="2 3">DSM 28354</strain>
    </source>
</reference>
<sequence>MNMWRIGGLVLVAGLALFLITVLLKLLLVAVAVGLLVRVVGVRLASRLFGPIGRGGLQASSVIAIDNPAYRTPVQRMSYDRVIQIG</sequence>
<comment type="caution">
    <text evidence="2">The sequence shown here is derived from an EMBL/GenBank/DDBJ whole genome shotgun (WGS) entry which is preliminary data.</text>
</comment>
<accession>A0A2T0T0E8</accession>
<keyword evidence="3" id="KW-1185">Reference proteome</keyword>
<dbReference type="Proteomes" id="UP000238375">
    <property type="component" value="Unassembled WGS sequence"/>
</dbReference>
<keyword evidence="1" id="KW-0472">Membrane</keyword>
<organism evidence="2 3">
    <name type="scientific">Spirosoma oryzae</name>
    <dbReference type="NCBI Taxonomy" id="1469603"/>
    <lineage>
        <taxon>Bacteria</taxon>
        <taxon>Pseudomonadati</taxon>
        <taxon>Bacteroidota</taxon>
        <taxon>Cytophagia</taxon>
        <taxon>Cytophagales</taxon>
        <taxon>Cytophagaceae</taxon>
        <taxon>Spirosoma</taxon>
    </lineage>
</organism>
<dbReference type="EMBL" id="PVTE01000008">
    <property type="protein sequence ID" value="PRY39119.1"/>
    <property type="molecule type" value="Genomic_DNA"/>
</dbReference>
<dbReference type="AlphaFoldDB" id="A0A2T0T0E8"/>
<keyword evidence="1" id="KW-0812">Transmembrane</keyword>
<keyword evidence="1" id="KW-1133">Transmembrane helix</keyword>
<dbReference type="OrthoDB" id="965474at2"/>